<evidence type="ECO:0000256" key="4">
    <source>
        <dbReference type="ARBA" id="ARBA00023163"/>
    </source>
</evidence>
<dbReference type="PRINTS" id="PR00039">
    <property type="entry name" value="HTHLYSR"/>
</dbReference>
<evidence type="ECO:0000259" key="6">
    <source>
        <dbReference type="PROSITE" id="PS50931"/>
    </source>
</evidence>
<dbReference type="PANTHER" id="PTHR30346">
    <property type="entry name" value="TRANSCRIPTIONAL DUAL REGULATOR HCAR-RELATED"/>
    <property type="match status" value="1"/>
</dbReference>
<evidence type="ECO:0000256" key="1">
    <source>
        <dbReference type="ARBA" id="ARBA00009437"/>
    </source>
</evidence>
<name>A0A4R8BTK3_9ACTN</name>
<dbReference type="OrthoDB" id="3181812at2"/>
<dbReference type="Pfam" id="PF03466">
    <property type="entry name" value="LysR_substrate"/>
    <property type="match status" value="2"/>
</dbReference>
<protein>
    <submittedName>
        <fullName evidence="7">DNA-binding transcriptional LysR family regulator</fullName>
    </submittedName>
</protein>
<dbReference type="SUPFAM" id="SSF46785">
    <property type="entry name" value="Winged helix' DNA-binding domain"/>
    <property type="match status" value="1"/>
</dbReference>
<dbReference type="GO" id="GO:0032993">
    <property type="term" value="C:protein-DNA complex"/>
    <property type="evidence" value="ECO:0007669"/>
    <property type="project" value="TreeGrafter"/>
</dbReference>
<accession>A0A4R8BTK3</accession>
<evidence type="ECO:0000256" key="2">
    <source>
        <dbReference type="ARBA" id="ARBA00023015"/>
    </source>
</evidence>
<dbReference type="InterPro" id="IPR000847">
    <property type="entry name" value="LysR_HTH_N"/>
</dbReference>
<evidence type="ECO:0000313" key="8">
    <source>
        <dbReference type="Proteomes" id="UP000295146"/>
    </source>
</evidence>
<evidence type="ECO:0000256" key="3">
    <source>
        <dbReference type="ARBA" id="ARBA00023125"/>
    </source>
</evidence>
<keyword evidence="2" id="KW-0805">Transcription regulation</keyword>
<feature type="domain" description="HTH lysR-type" evidence="6">
    <location>
        <begin position="1"/>
        <end position="58"/>
    </location>
</feature>
<comment type="caution">
    <text evidence="7">The sequence shown here is derived from an EMBL/GenBank/DDBJ whole genome shotgun (WGS) entry which is preliminary data.</text>
</comment>
<dbReference type="Pfam" id="PF00126">
    <property type="entry name" value="HTH_1"/>
    <property type="match status" value="1"/>
</dbReference>
<proteinExistence type="inferred from homology"/>
<organism evidence="7 8">
    <name type="scientific">Kribbella pratensis</name>
    <dbReference type="NCBI Taxonomy" id="2512112"/>
    <lineage>
        <taxon>Bacteria</taxon>
        <taxon>Bacillati</taxon>
        <taxon>Actinomycetota</taxon>
        <taxon>Actinomycetes</taxon>
        <taxon>Propionibacteriales</taxon>
        <taxon>Kribbellaceae</taxon>
        <taxon>Kribbella</taxon>
    </lineage>
</organism>
<dbReference type="InterPro" id="IPR036388">
    <property type="entry name" value="WH-like_DNA-bd_sf"/>
</dbReference>
<dbReference type="SUPFAM" id="SSF53850">
    <property type="entry name" value="Periplasmic binding protein-like II"/>
    <property type="match status" value="1"/>
</dbReference>
<evidence type="ECO:0000256" key="5">
    <source>
        <dbReference type="SAM" id="MobiDB-lite"/>
    </source>
</evidence>
<feature type="region of interest" description="Disordered" evidence="5">
    <location>
        <begin position="180"/>
        <end position="201"/>
    </location>
</feature>
<dbReference type="InterPro" id="IPR036390">
    <property type="entry name" value="WH_DNA-bd_sf"/>
</dbReference>
<dbReference type="GO" id="GO:0003677">
    <property type="term" value="F:DNA binding"/>
    <property type="evidence" value="ECO:0007669"/>
    <property type="project" value="UniProtKB-KW"/>
</dbReference>
<sequence>MDSRQLEYFVAVAEELSFTRAAQRLFTVQSTVSAAVRALEADLKTTLFDRSTRRVALSAAGEALLPEAKAALEALDRARAAVEEASTGLRGNVRIGTLARLNLVNMAELLGAFHRKYPLVEVHVATSPTGSTGLADDVRHGRLDVALLGLPKPELSGLDVRDIATVPFVALLPASHPLAGRTGGREAAPGPETRHTKPYGMPGVRLEELAGERFVDMPPGFGNRKMVDRAFDTIGMPRRIQVEVPELTTIPDYVRAGLGVAVVPDLELPEEPDVAKVPINGTELTWTLSVATASGRRPSRAVTALLDLIGESTRPYF</sequence>
<dbReference type="InterPro" id="IPR005119">
    <property type="entry name" value="LysR_subst-bd"/>
</dbReference>
<dbReference type="RefSeq" id="WP_134110930.1">
    <property type="nucleotide sequence ID" value="NZ_SODP01000004.1"/>
</dbReference>
<keyword evidence="8" id="KW-1185">Reference proteome</keyword>
<dbReference type="Proteomes" id="UP000295146">
    <property type="component" value="Unassembled WGS sequence"/>
</dbReference>
<dbReference type="GO" id="GO:0003700">
    <property type="term" value="F:DNA-binding transcription factor activity"/>
    <property type="evidence" value="ECO:0007669"/>
    <property type="project" value="InterPro"/>
</dbReference>
<evidence type="ECO:0000313" key="7">
    <source>
        <dbReference type="EMBL" id="TDW61145.1"/>
    </source>
</evidence>
<reference evidence="7 8" key="1">
    <citation type="submission" date="2019-03" db="EMBL/GenBank/DDBJ databases">
        <title>Genomic Encyclopedia of Type Strains, Phase III (KMG-III): the genomes of soil and plant-associated and newly described type strains.</title>
        <authorList>
            <person name="Whitman W."/>
        </authorList>
    </citation>
    <scope>NUCLEOTIDE SEQUENCE [LARGE SCALE GENOMIC DNA]</scope>
    <source>
        <strain evidence="7 8">VKM Ac-2573</strain>
    </source>
</reference>
<keyword evidence="4" id="KW-0804">Transcription</keyword>
<dbReference type="Gene3D" id="1.10.10.10">
    <property type="entry name" value="Winged helix-like DNA-binding domain superfamily/Winged helix DNA-binding domain"/>
    <property type="match status" value="1"/>
</dbReference>
<keyword evidence="3 7" id="KW-0238">DNA-binding</keyword>
<dbReference type="AlphaFoldDB" id="A0A4R8BTK3"/>
<dbReference type="PANTHER" id="PTHR30346:SF28">
    <property type="entry name" value="HTH-TYPE TRANSCRIPTIONAL REGULATOR CYNR"/>
    <property type="match status" value="1"/>
</dbReference>
<dbReference type="PROSITE" id="PS50931">
    <property type="entry name" value="HTH_LYSR"/>
    <property type="match status" value="1"/>
</dbReference>
<gene>
    <name evidence="7" type="ORF">EV653_7709</name>
</gene>
<dbReference type="FunFam" id="1.10.10.10:FF:000001">
    <property type="entry name" value="LysR family transcriptional regulator"/>
    <property type="match status" value="1"/>
</dbReference>
<dbReference type="Gene3D" id="3.40.190.290">
    <property type="match status" value="1"/>
</dbReference>
<comment type="similarity">
    <text evidence="1">Belongs to the LysR transcriptional regulatory family.</text>
</comment>
<dbReference type="EMBL" id="SODP01000004">
    <property type="protein sequence ID" value="TDW61145.1"/>
    <property type="molecule type" value="Genomic_DNA"/>
</dbReference>